<evidence type="ECO:0000256" key="2">
    <source>
        <dbReference type="ARBA" id="ARBA00022630"/>
    </source>
</evidence>
<dbReference type="InterPro" id="IPR016169">
    <property type="entry name" value="FAD-bd_PCMH_sub2"/>
</dbReference>
<dbReference type="AlphaFoldDB" id="A0A4V1X8Z2"/>
<keyword evidence="2" id="KW-0285">Flavoprotein</keyword>
<dbReference type="EMBL" id="QJNU01000901">
    <property type="protein sequence ID" value="RYO83412.1"/>
    <property type="molecule type" value="Genomic_DNA"/>
</dbReference>
<accession>A0A4V1X8Z2</accession>
<dbReference type="PANTHER" id="PTHR42973">
    <property type="entry name" value="BINDING OXIDOREDUCTASE, PUTATIVE (AFU_ORTHOLOGUE AFUA_1G17690)-RELATED"/>
    <property type="match status" value="1"/>
</dbReference>
<keyword evidence="3" id="KW-0274">FAD</keyword>
<feature type="chain" id="PRO_5020993980" description="FAD-binding PCMH-type domain-containing protein" evidence="5">
    <location>
        <begin position="20"/>
        <end position="498"/>
    </location>
</feature>
<evidence type="ECO:0000313" key="7">
    <source>
        <dbReference type="EMBL" id="RYO83412.1"/>
    </source>
</evidence>
<dbReference type="InterPro" id="IPR036318">
    <property type="entry name" value="FAD-bd_PCMH-like_sf"/>
</dbReference>
<dbReference type="Proteomes" id="UP000293360">
    <property type="component" value="Unassembled WGS sequence"/>
</dbReference>
<dbReference type="Gene3D" id="3.30.465.10">
    <property type="match status" value="1"/>
</dbReference>
<feature type="signal peptide" evidence="5">
    <location>
        <begin position="1"/>
        <end position="19"/>
    </location>
</feature>
<evidence type="ECO:0000259" key="6">
    <source>
        <dbReference type="PROSITE" id="PS51387"/>
    </source>
</evidence>
<name>A0A4V1X8Z2_9PEZI</name>
<dbReference type="SUPFAM" id="SSF56176">
    <property type="entry name" value="FAD-binding/transporter-associated domain-like"/>
    <property type="match status" value="1"/>
</dbReference>
<keyword evidence="5" id="KW-0732">Signal</keyword>
<dbReference type="STRING" id="155417.A0A4V1X8Z2"/>
<reference evidence="7 8" key="1">
    <citation type="submission" date="2018-06" db="EMBL/GenBank/DDBJ databases">
        <title>Complete Genomes of Monosporascus.</title>
        <authorList>
            <person name="Robinson A.J."/>
            <person name="Natvig D.O."/>
        </authorList>
    </citation>
    <scope>NUCLEOTIDE SEQUENCE [LARGE SCALE GENOMIC DNA]</scope>
    <source>
        <strain evidence="7 8">CBS 110550</strain>
    </source>
</reference>
<dbReference type="OrthoDB" id="2151789at2759"/>
<dbReference type="GO" id="GO:0071949">
    <property type="term" value="F:FAD binding"/>
    <property type="evidence" value="ECO:0007669"/>
    <property type="project" value="InterPro"/>
</dbReference>
<sequence>MKLLGYATVGALAPWIASAASASKSGSCCRALAKVDSLAGKVVYPDTELYEDRLDSYWSKSAALEPWCMVLPLTAKDVSSVMKVISKKKCPFGIRSGGHSQFAGSSSVEEGITIDLGYMNATSYDPEEKMASVWPGSMWRDVYATLAPYDVSITGGRADLVGVGGFITGGGYSFYLGAHGFACDNVRNFEVVLADGRIVNANANENSDLWKALKGSSGNLGLVTRFDMDVVESASIWGGSTFYDLSQKDAVFNAYVEFTENMASDEQSQAILHLPYAGEFFLKTILSNGAAVVEPLAFVDYLDIPSLSSTLRSTNISDITLENSGNQPIGIYADWFVGLYKNDIRIIQFVDMKHAEYVAKMEAALGPDAVVETLCQFQPLTESSIRHSELKGGNVLGLEPIVKDGATQMWLFTMQVYNAEDETKVIPLAKQFLDEVDEYADSIGINLNWRYLNYAYKDQDPIAEYGADAINTIKAAAAKYDRKGVFQKLRRSGFKIPA</sequence>
<evidence type="ECO:0000256" key="1">
    <source>
        <dbReference type="ARBA" id="ARBA00005466"/>
    </source>
</evidence>
<proteinExistence type="inferred from homology"/>
<dbReference type="Pfam" id="PF01565">
    <property type="entry name" value="FAD_binding_4"/>
    <property type="match status" value="1"/>
</dbReference>
<organism evidence="7 8">
    <name type="scientific">Monosporascus ibericus</name>
    <dbReference type="NCBI Taxonomy" id="155417"/>
    <lineage>
        <taxon>Eukaryota</taxon>
        <taxon>Fungi</taxon>
        <taxon>Dikarya</taxon>
        <taxon>Ascomycota</taxon>
        <taxon>Pezizomycotina</taxon>
        <taxon>Sordariomycetes</taxon>
        <taxon>Xylariomycetidae</taxon>
        <taxon>Xylariales</taxon>
        <taxon>Xylariales incertae sedis</taxon>
        <taxon>Monosporascus</taxon>
    </lineage>
</organism>
<feature type="domain" description="FAD-binding PCMH-type" evidence="6">
    <location>
        <begin position="62"/>
        <end position="233"/>
    </location>
</feature>
<dbReference type="InterPro" id="IPR050416">
    <property type="entry name" value="FAD-linked_Oxidoreductase"/>
</dbReference>
<protein>
    <recommendedName>
        <fullName evidence="6">FAD-binding PCMH-type domain-containing protein</fullName>
    </recommendedName>
</protein>
<evidence type="ECO:0000256" key="4">
    <source>
        <dbReference type="ARBA" id="ARBA00023002"/>
    </source>
</evidence>
<comment type="caution">
    <text evidence="7">The sequence shown here is derived from an EMBL/GenBank/DDBJ whole genome shotgun (WGS) entry which is preliminary data.</text>
</comment>
<keyword evidence="4" id="KW-0560">Oxidoreductase</keyword>
<evidence type="ECO:0000256" key="5">
    <source>
        <dbReference type="SAM" id="SignalP"/>
    </source>
</evidence>
<dbReference type="InterPro" id="IPR006094">
    <property type="entry name" value="Oxid_FAD_bind_N"/>
</dbReference>
<keyword evidence="8" id="KW-1185">Reference proteome</keyword>
<dbReference type="PROSITE" id="PS51387">
    <property type="entry name" value="FAD_PCMH"/>
    <property type="match status" value="1"/>
</dbReference>
<dbReference type="PANTHER" id="PTHR42973:SF53">
    <property type="entry name" value="FAD-BINDING PCMH-TYPE DOMAIN-CONTAINING PROTEIN-RELATED"/>
    <property type="match status" value="1"/>
</dbReference>
<dbReference type="InterPro" id="IPR016166">
    <property type="entry name" value="FAD-bd_PCMH"/>
</dbReference>
<evidence type="ECO:0000256" key="3">
    <source>
        <dbReference type="ARBA" id="ARBA00022827"/>
    </source>
</evidence>
<evidence type="ECO:0000313" key="8">
    <source>
        <dbReference type="Proteomes" id="UP000293360"/>
    </source>
</evidence>
<gene>
    <name evidence="7" type="ORF">DL764_009460</name>
</gene>
<comment type="similarity">
    <text evidence="1">Belongs to the oxygen-dependent FAD-linked oxidoreductase family.</text>
</comment>
<dbReference type="GO" id="GO:0016491">
    <property type="term" value="F:oxidoreductase activity"/>
    <property type="evidence" value="ECO:0007669"/>
    <property type="project" value="UniProtKB-KW"/>
</dbReference>